<dbReference type="GO" id="GO:0034976">
    <property type="term" value="P:response to endoplasmic reticulum stress"/>
    <property type="evidence" value="ECO:0007669"/>
    <property type="project" value="TreeGrafter"/>
</dbReference>
<gene>
    <name evidence="5" type="ORF">CJ030_MR1G000547</name>
</gene>
<keyword evidence="1" id="KW-0175">Coiled coil</keyword>
<dbReference type="GO" id="GO:0032434">
    <property type="term" value="P:regulation of proteasomal ubiquitin-dependent protein catabolic process"/>
    <property type="evidence" value="ECO:0007669"/>
    <property type="project" value="TreeGrafter"/>
</dbReference>
<evidence type="ECO:0000259" key="4">
    <source>
        <dbReference type="Pfam" id="PF25041"/>
    </source>
</evidence>
<keyword evidence="6" id="KW-1185">Reference proteome</keyword>
<feature type="region of interest" description="Disordered" evidence="2">
    <location>
        <begin position="109"/>
        <end position="162"/>
    </location>
</feature>
<dbReference type="GO" id="GO:1990592">
    <property type="term" value="P:protein K69-linked ufmylation"/>
    <property type="evidence" value="ECO:0007669"/>
    <property type="project" value="TreeGrafter"/>
</dbReference>
<dbReference type="GO" id="GO:0061666">
    <property type="term" value="F:UFM1 ligase activity"/>
    <property type="evidence" value="ECO:0007669"/>
    <property type="project" value="InterPro"/>
</dbReference>
<organism evidence="5 6">
    <name type="scientific">Morella rubra</name>
    <name type="common">Chinese bayberry</name>
    <dbReference type="NCBI Taxonomy" id="262757"/>
    <lineage>
        <taxon>Eukaryota</taxon>
        <taxon>Viridiplantae</taxon>
        <taxon>Streptophyta</taxon>
        <taxon>Embryophyta</taxon>
        <taxon>Tracheophyta</taxon>
        <taxon>Spermatophyta</taxon>
        <taxon>Magnoliopsida</taxon>
        <taxon>eudicotyledons</taxon>
        <taxon>Gunneridae</taxon>
        <taxon>Pentapetalae</taxon>
        <taxon>rosids</taxon>
        <taxon>fabids</taxon>
        <taxon>Fagales</taxon>
        <taxon>Myricaceae</taxon>
        <taxon>Morella</taxon>
    </lineage>
</organism>
<evidence type="ECO:0000259" key="3">
    <source>
        <dbReference type="Pfam" id="PF23659"/>
    </source>
</evidence>
<dbReference type="OrthoDB" id="10258297at2759"/>
<name>A0A6A1WLG7_9ROSI</name>
<comment type="caution">
    <text evidence="5">The sequence shown here is derived from an EMBL/GenBank/DDBJ whole genome shotgun (WGS) entry which is preliminary data.</text>
</comment>
<proteinExistence type="predicted"/>
<feature type="coiled-coil region" evidence="1">
    <location>
        <begin position="252"/>
        <end position="286"/>
    </location>
</feature>
<accession>A0A6A1WLG7</accession>
<reference evidence="5 6" key="1">
    <citation type="journal article" date="2019" name="Plant Biotechnol. J.">
        <title>The red bayberry genome and genetic basis of sex determination.</title>
        <authorList>
            <person name="Jia H.M."/>
            <person name="Jia H.J."/>
            <person name="Cai Q.L."/>
            <person name="Wang Y."/>
            <person name="Zhao H.B."/>
            <person name="Yang W.F."/>
            <person name="Wang G.Y."/>
            <person name="Li Y.H."/>
            <person name="Zhan D.L."/>
            <person name="Shen Y.T."/>
            <person name="Niu Q.F."/>
            <person name="Chang L."/>
            <person name="Qiu J."/>
            <person name="Zhao L."/>
            <person name="Xie H.B."/>
            <person name="Fu W.Y."/>
            <person name="Jin J."/>
            <person name="Li X.W."/>
            <person name="Jiao Y."/>
            <person name="Zhou C.C."/>
            <person name="Tu T."/>
            <person name="Chai C.Y."/>
            <person name="Gao J.L."/>
            <person name="Fan L.J."/>
            <person name="van de Weg E."/>
            <person name="Wang J.Y."/>
            <person name="Gao Z.S."/>
        </authorList>
    </citation>
    <scope>NUCLEOTIDE SEQUENCE [LARGE SCALE GENOMIC DNA]</scope>
    <source>
        <tissue evidence="5">Leaves</tissue>
    </source>
</reference>
<dbReference type="PANTHER" id="PTHR31057:SF0">
    <property type="entry name" value="E3 UFM1-PROTEIN LIGASE 1"/>
    <property type="match status" value="1"/>
</dbReference>
<protein>
    <recommendedName>
        <fullName evidence="7">E3 UFM1-protein ligase 1</fullName>
    </recommendedName>
</protein>
<dbReference type="EMBL" id="RXIC02000019">
    <property type="protein sequence ID" value="KAB1226071.1"/>
    <property type="molecule type" value="Genomic_DNA"/>
</dbReference>
<dbReference type="Pfam" id="PF25041">
    <property type="entry name" value="UFL1_C"/>
    <property type="match status" value="1"/>
</dbReference>
<sequence>MPELLCMKLISLLNEALSQKLVSVIDSLTVLPSSFGPQDAYKILSICPSVQLAFKSSKALIFAESYVFSNACIKDVYDKMEKEMESFSISGSCGIMPSNDSHLVNVTKGGNDSGRLMESKDTGIETGSSKQALEKGSKKKKGKSAGNVIAGAAESGSDNQDYVPTKFKKNHRKGKDTPSLLVSDLKTGPKKESVKVKEDNLGIPSEEWVMQKITAVVPEFEEQGIDDTQTILRSLANHLRPMLINSLKERRKSLLTDNAERLKRLLDNLQRKLDESFLNMQLYEKALDLFEDDQSTSVVLHRHLLRTTAAPIVDMLLHDLDVHNKLRNGIEVDEAQDSESVSLSPPERTALAKSFPGSLSNKALAAVDALEGKHVETFMDAFGALAEESGLFLKKLDKKLERTLLHSYRRDLTTQVSAETDPVSLLPKVISLLYIQAHHKALQAPGRAISVAVSRLKGKLDDSAFKILTDYQTATVTLLALISAATGDEDDCSSDRMLTKRELLENQMPALKGLVLSTSQS</sequence>
<feature type="domain" description="E3 UFM1-protein ligase-like C-terminal" evidence="4">
    <location>
        <begin position="401"/>
        <end position="514"/>
    </location>
</feature>
<dbReference type="GO" id="GO:0005789">
    <property type="term" value="C:endoplasmic reticulum membrane"/>
    <property type="evidence" value="ECO:0007669"/>
    <property type="project" value="TreeGrafter"/>
</dbReference>
<feature type="domain" description="E3 UFM1-protein ligase 1-like" evidence="3">
    <location>
        <begin position="266"/>
        <end position="396"/>
    </location>
</feature>
<evidence type="ECO:0000313" key="5">
    <source>
        <dbReference type="EMBL" id="KAB1226071.1"/>
    </source>
</evidence>
<evidence type="ECO:0000313" key="6">
    <source>
        <dbReference type="Proteomes" id="UP000516437"/>
    </source>
</evidence>
<dbReference type="PANTHER" id="PTHR31057">
    <property type="entry name" value="E3 UFM1-PROTEIN LIGASE 1"/>
    <property type="match status" value="1"/>
</dbReference>
<dbReference type="AlphaFoldDB" id="A0A6A1WLG7"/>
<evidence type="ECO:0008006" key="7">
    <source>
        <dbReference type="Google" id="ProtNLM"/>
    </source>
</evidence>
<dbReference type="InterPro" id="IPR056580">
    <property type="entry name" value="Ufl1_dom"/>
</dbReference>
<dbReference type="InterPro" id="IPR056761">
    <property type="entry name" value="Ufl1-like_C"/>
</dbReference>
<evidence type="ECO:0000256" key="1">
    <source>
        <dbReference type="SAM" id="Coils"/>
    </source>
</evidence>
<dbReference type="Pfam" id="PF23659">
    <property type="entry name" value="UFL1"/>
    <property type="match status" value="1"/>
</dbReference>
<evidence type="ECO:0000256" key="2">
    <source>
        <dbReference type="SAM" id="MobiDB-lite"/>
    </source>
</evidence>
<dbReference type="Proteomes" id="UP000516437">
    <property type="component" value="Chromosome 1"/>
</dbReference>
<dbReference type="InterPro" id="IPR018611">
    <property type="entry name" value="Ufl1"/>
</dbReference>